<evidence type="ECO:0000259" key="3">
    <source>
        <dbReference type="PROSITE" id="PS51304"/>
    </source>
</evidence>
<dbReference type="InterPro" id="IPR001079">
    <property type="entry name" value="Galectin_CRD"/>
</dbReference>
<protein>
    <recommendedName>
        <fullName evidence="2">Galectin</fullName>
    </recommendedName>
</protein>
<comment type="caution">
    <text evidence="4">The sequence shown here is derived from an EMBL/GenBank/DDBJ whole genome shotgun (WGS) entry which is preliminary data.</text>
</comment>
<reference evidence="4 5" key="1">
    <citation type="journal article" date="2020" name="Nature">
        <title>Six reference-quality genomes reveal evolution of bat adaptations.</title>
        <authorList>
            <person name="Jebb D."/>
            <person name="Huang Z."/>
            <person name="Pippel M."/>
            <person name="Hughes G.M."/>
            <person name="Lavrichenko K."/>
            <person name="Devanna P."/>
            <person name="Winkler S."/>
            <person name="Jermiin L.S."/>
            <person name="Skirmuntt E.C."/>
            <person name="Katzourakis A."/>
            <person name="Burkitt-Gray L."/>
            <person name="Ray D.A."/>
            <person name="Sullivan K.A.M."/>
            <person name="Roscito J.G."/>
            <person name="Kirilenko B.M."/>
            <person name="Davalos L.M."/>
            <person name="Corthals A.P."/>
            <person name="Power M.L."/>
            <person name="Jones G."/>
            <person name="Ransome R.D."/>
            <person name="Dechmann D.K.N."/>
            <person name="Locatelli A.G."/>
            <person name="Puechmaille S.J."/>
            <person name="Fedrigo O."/>
            <person name="Jarvis E.D."/>
            <person name="Hiller M."/>
            <person name="Vernes S.C."/>
            <person name="Myers E.W."/>
            <person name="Teeling E.C."/>
        </authorList>
    </citation>
    <scope>NUCLEOTIDE SEQUENCE [LARGE SCALE GENOMIC DNA]</scope>
    <source>
        <strain evidence="4">MMolMol1</strain>
        <tissue evidence="4">Muscle</tissue>
    </source>
</reference>
<evidence type="ECO:0000256" key="1">
    <source>
        <dbReference type="ARBA" id="ARBA00022734"/>
    </source>
</evidence>
<dbReference type="EMBL" id="JACASF010000019">
    <property type="protein sequence ID" value="KAF6416267.1"/>
    <property type="molecule type" value="Genomic_DNA"/>
</dbReference>
<dbReference type="InterPro" id="IPR044156">
    <property type="entry name" value="Galectin-like"/>
</dbReference>
<evidence type="ECO:0000313" key="4">
    <source>
        <dbReference type="EMBL" id="KAF6416267.1"/>
    </source>
</evidence>
<dbReference type="PROSITE" id="PS51304">
    <property type="entry name" value="GALECTIN"/>
    <property type="match status" value="1"/>
</dbReference>
<dbReference type="GO" id="GO:0030246">
    <property type="term" value="F:carbohydrate binding"/>
    <property type="evidence" value="ECO:0007669"/>
    <property type="project" value="UniProtKB-UniRule"/>
</dbReference>
<dbReference type="AlphaFoldDB" id="A0A7J8CZD5"/>
<sequence>MDLINAQISFVNPIIICDIIQEGLWDGLQVIVGGKFLWSHESRFAVNFQIGHSDSDIAFHFNPRFEGEGYVVCNTKQRGYWGSEERKMGNPFKRGIPFEIRFLVQSSQFQVMVNGNFFTQYTHRVPIHRVDTISFTGGVAVNHISFQPTHQLAYLKLEEIVLDLLLTQAQLGSHQLLQGVGHIPGHVHVPTDIEVALLPVEHVEHLAGQLLLKDVWNPVLKPEETRGSSMRTEATGAVSTLTVVLSAEKCETNPRCMRDPVACWAFDLQQRPSFTLLMDMLEKLPKLNRRLSHPGHFWKSAE</sequence>
<gene>
    <name evidence="4" type="ORF">HJG59_009523</name>
</gene>
<dbReference type="Proteomes" id="UP000550707">
    <property type="component" value="Unassembled WGS sequence"/>
</dbReference>
<accession>A0A7J8CZD5</accession>
<keyword evidence="5" id="KW-1185">Reference proteome</keyword>
<dbReference type="SUPFAM" id="SSF49899">
    <property type="entry name" value="Concanavalin A-like lectins/glucanases"/>
    <property type="match status" value="1"/>
</dbReference>
<dbReference type="FunFam" id="2.60.120.200:FF:000078">
    <property type="entry name" value="Galectin"/>
    <property type="match status" value="1"/>
</dbReference>
<dbReference type="SMART" id="SM00908">
    <property type="entry name" value="Gal-bind_lectin"/>
    <property type="match status" value="1"/>
</dbReference>
<dbReference type="PANTHER" id="PTHR11346">
    <property type="entry name" value="GALECTIN"/>
    <property type="match status" value="1"/>
</dbReference>
<dbReference type="SMART" id="SM00276">
    <property type="entry name" value="GLECT"/>
    <property type="match status" value="1"/>
</dbReference>
<name>A0A7J8CZD5_MOLMO</name>
<dbReference type="Gene3D" id="2.60.120.200">
    <property type="match status" value="1"/>
</dbReference>
<dbReference type="Pfam" id="PF00337">
    <property type="entry name" value="Gal-bind_lectin"/>
    <property type="match status" value="1"/>
</dbReference>
<feature type="domain" description="Galectin" evidence="3">
    <location>
        <begin position="16"/>
        <end position="147"/>
    </location>
</feature>
<proteinExistence type="predicted"/>
<dbReference type="InterPro" id="IPR013320">
    <property type="entry name" value="ConA-like_dom_sf"/>
</dbReference>
<evidence type="ECO:0000313" key="5">
    <source>
        <dbReference type="Proteomes" id="UP000550707"/>
    </source>
</evidence>
<keyword evidence="1 2" id="KW-0430">Lectin</keyword>
<dbReference type="InParanoid" id="A0A7J8CZD5"/>
<organism evidence="4 5">
    <name type="scientific">Molossus molossus</name>
    <name type="common">Pallas' mastiff bat</name>
    <name type="synonym">Vespertilio molossus</name>
    <dbReference type="NCBI Taxonomy" id="27622"/>
    <lineage>
        <taxon>Eukaryota</taxon>
        <taxon>Metazoa</taxon>
        <taxon>Chordata</taxon>
        <taxon>Craniata</taxon>
        <taxon>Vertebrata</taxon>
        <taxon>Euteleostomi</taxon>
        <taxon>Mammalia</taxon>
        <taxon>Eutheria</taxon>
        <taxon>Laurasiatheria</taxon>
        <taxon>Chiroptera</taxon>
        <taxon>Yangochiroptera</taxon>
        <taxon>Molossidae</taxon>
        <taxon>Molossus</taxon>
    </lineage>
</organism>
<evidence type="ECO:0000256" key="2">
    <source>
        <dbReference type="RuleBase" id="RU102079"/>
    </source>
</evidence>
<dbReference type="CDD" id="cd00070">
    <property type="entry name" value="GLECT"/>
    <property type="match status" value="1"/>
</dbReference>
<dbReference type="PANTHER" id="PTHR11346:SF176">
    <property type="entry name" value="32 KDA BETA-GALACTOSIDE-BINDING LECTIN LEC-3"/>
    <property type="match status" value="1"/>
</dbReference>